<evidence type="ECO:0000313" key="1">
    <source>
        <dbReference type="EMBL" id="AXQ62122.1"/>
    </source>
</evidence>
<dbReference type="Proteomes" id="UP000263200">
    <property type="component" value="Segment"/>
</dbReference>
<keyword evidence="2" id="KW-1185">Reference proteome</keyword>
<dbReference type="KEGG" id="vg:65115826"/>
<gene>
    <name evidence="1" type="primary">89</name>
    <name evidence="1" type="ORF">SEA_SKYSAND_89</name>
</gene>
<name>A0A385DTY8_9CAUD</name>
<sequence length="190" mass="21106">MRFHTDTLTGVDLFAAVSLANDRMIDVATDLAANSARKTHRPHTLTPMYAEITTHGSRIRTRALEVQLSGDASRRTNSGTRGAGDEYAATWDQWGVFLSEAFRRDPDLLVGSKAYPIYDGAEHFHWVTGGRYADMSYPGVSRGWTSENYHRAHRWGYADMSAGGNYSVSECTNHTCRAIIRRGDWSAVSG</sequence>
<organism evidence="1 2">
    <name type="scientific">Gordonia phage Skysand</name>
    <dbReference type="NCBI Taxonomy" id="2301559"/>
    <lineage>
        <taxon>Viruses</taxon>
        <taxon>Duplodnaviria</taxon>
        <taxon>Heunggongvirae</taxon>
        <taxon>Uroviricota</taxon>
        <taxon>Caudoviricetes</taxon>
        <taxon>Zierdtviridae</taxon>
        <taxon>Emilbogenvirinae</taxon>
        <taxon>Skysandvirus</taxon>
        <taxon>Skysandvirus skysand</taxon>
    </lineage>
</organism>
<dbReference type="EMBL" id="MH669013">
    <property type="protein sequence ID" value="AXQ62122.1"/>
    <property type="molecule type" value="Genomic_DNA"/>
</dbReference>
<dbReference type="GeneID" id="65115826"/>
<reference evidence="1 2" key="1">
    <citation type="submission" date="2018-07" db="EMBL/GenBank/DDBJ databases">
        <authorList>
            <person name="Paudel S."/>
            <person name="Allison O."/>
            <person name="Bailey A.D."/>
            <person name="Brown D.S."/>
            <person name="Bonilla M.E."/>
            <person name="Bonilla Y.V."/>
            <person name="Cates D."/>
            <person name="Carrothers E.I."/>
            <person name="Chibueze J."/>
            <person name="Davis M.L."/>
            <person name="DelaEspriella B.L."/>
            <person name="Draper A."/>
            <person name="Fleury J.A."/>
            <person name="Guzman S."/>
            <person name="Hibbitts D."/>
            <person name="Johnson I.J."/>
            <person name="Liu A."/>
            <person name="McGeady S.J."/>
            <person name="Nelson T.K."/>
            <person name="Parrish M.E."/>
            <person name="Pete A.B."/>
            <person name="Reed J."/>
            <person name="Burgos S.B."/>
            <person name="Summer D.S."/>
            <person name="Washington A.O."/>
            <person name="Belay S."/>
            <person name="Gibbs K.A."/>
            <person name="Guillen V.E."/>
            <person name="Modlin S.E."/>
            <person name="Buchser W.J."/>
            <person name="Forsyth M.H."/>
            <person name="Saha M.S."/>
            <person name="Butela K.A."/>
            <person name="Garlena R.A."/>
            <person name="Russell D.A."/>
            <person name="Pope W.H."/>
            <person name="Jacobs-Sera D."/>
            <person name="Hatfull G.F."/>
        </authorList>
    </citation>
    <scope>NUCLEOTIDE SEQUENCE [LARGE SCALE GENOMIC DNA]</scope>
</reference>
<dbReference type="RefSeq" id="YP_010098157.1">
    <property type="nucleotide sequence ID" value="NC_055764.1"/>
</dbReference>
<evidence type="ECO:0000313" key="2">
    <source>
        <dbReference type="Proteomes" id="UP000263200"/>
    </source>
</evidence>
<accession>A0A385DTY8</accession>
<proteinExistence type="predicted"/>
<protein>
    <submittedName>
        <fullName evidence="1">Uncharacterized protein</fullName>
    </submittedName>
</protein>